<proteinExistence type="predicted"/>
<evidence type="ECO:0000313" key="6">
    <source>
        <dbReference type="EMBL" id="MFC3852581.1"/>
    </source>
</evidence>
<accession>A0ABV7ZWK2</accession>
<feature type="domain" description="Organic solvent tolerance-like N-terminal" evidence="5">
    <location>
        <begin position="33"/>
        <end position="144"/>
    </location>
</feature>
<evidence type="ECO:0000256" key="3">
    <source>
        <dbReference type="ARBA" id="ARBA00022764"/>
    </source>
</evidence>
<evidence type="ECO:0000256" key="2">
    <source>
        <dbReference type="ARBA" id="ARBA00022729"/>
    </source>
</evidence>
<reference evidence="7" key="1">
    <citation type="journal article" date="2019" name="Int. J. Syst. Evol. Microbiol.">
        <title>The Global Catalogue of Microorganisms (GCM) 10K type strain sequencing project: providing services to taxonomists for standard genome sequencing and annotation.</title>
        <authorList>
            <consortium name="The Broad Institute Genomics Platform"/>
            <consortium name="The Broad Institute Genome Sequencing Center for Infectious Disease"/>
            <person name="Wu L."/>
            <person name="Ma J."/>
        </authorList>
    </citation>
    <scope>NUCLEOTIDE SEQUENCE [LARGE SCALE GENOMIC DNA]</scope>
    <source>
        <strain evidence="7">IBRC 10765</strain>
    </source>
</reference>
<dbReference type="EMBL" id="JBHRYR010000002">
    <property type="protein sequence ID" value="MFC3852581.1"/>
    <property type="molecule type" value="Genomic_DNA"/>
</dbReference>
<gene>
    <name evidence="6" type="primary">lptA</name>
    <name evidence="6" type="ORF">ACFOOG_07020</name>
</gene>
<feature type="chain" id="PRO_5047263829" evidence="4">
    <location>
        <begin position="23"/>
        <end position="185"/>
    </location>
</feature>
<comment type="caution">
    <text evidence="6">The sequence shown here is derived from an EMBL/GenBank/DDBJ whole genome shotgun (WGS) entry which is preliminary data.</text>
</comment>
<evidence type="ECO:0000259" key="5">
    <source>
        <dbReference type="Pfam" id="PF03968"/>
    </source>
</evidence>
<dbReference type="InterPro" id="IPR005653">
    <property type="entry name" value="OstA-like_N"/>
</dbReference>
<dbReference type="Pfam" id="PF03968">
    <property type="entry name" value="LptD_N"/>
    <property type="match status" value="1"/>
</dbReference>
<protein>
    <submittedName>
        <fullName evidence="6">Lipopolysaccharide transport periplasmic protein LptA</fullName>
    </submittedName>
</protein>
<dbReference type="PANTHER" id="PTHR36504">
    <property type="entry name" value="LIPOPOLYSACCHARIDE EXPORT SYSTEM PROTEIN LPTA"/>
    <property type="match status" value="1"/>
</dbReference>
<feature type="signal peptide" evidence="4">
    <location>
        <begin position="1"/>
        <end position="22"/>
    </location>
</feature>
<dbReference type="Proteomes" id="UP001595617">
    <property type="component" value="Unassembled WGS sequence"/>
</dbReference>
<keyword evidence="1" id="KW-0813">Transport</keyword>
<keyword evidence="2 4" id="KW-0732">Signal</keyword>
<dbReference type="NCBIfam" id="TIGR03002">
    <property type="entry name" value="outer_YhbN_LptA"/>
    <property type="match status" value="1"/>
</dbReference>
<sequence length="185" mass="20399">MSTFVQRSVLISSLLLSSAIYAVPGDRDLPIDIVADRNQGNLRANVMTYTGNVVITQGTLHIEGQEVVVYRNDNNEISRLVASGTEPAWVADQFDLDEPITRLEGQTVTYDAETGVITAQGSARLQQGRNIATAHYIRYNQETDDFESNFRAPDGSEGERVSMCLTNEEENGQTADRPASCQNIR</sequence>
<dbReference type="InterPro" id="IPR014340">
    <property type="entry name" value="LptA"/>
</dbReference>
<evidence type="ECO:0000256" key="1">
    <source>
        <dbReference type="ARBA" id="ARBA00022448"/>
    </source>
</evidence>
<dbReference type="PANTHER" id="PTHR36504:SF1">
    <property type="entry name" value="LIPOPOLYSACCHARIDE EXPORT SYSTEM PROTEIN LPTA"/>
    <property type="match status" value="1"/>
</dbReference>
<organism evidence="6 7">
    <name type="scientific">Saccharospirillum mangrovi</name>
    <dbReference type="NCBI Taxonomy" id="2161747"/>
    <lineage>
        <taxon>Bacteria</taxon>
        <taxon>Pseudomonadati</taxon>
        <taxon>Pseudomonadota</taxon>
        <taxon>Gammaproteobacteria</taxon>
        <taxon>Oceanospirillales</taxon>
        <taxon>Saccharospirillaceae</taxon>
        <taxon>Saccharospirillum</taxon>
    </lineage>
</organism>
<evidence type="ECO:0000313" key="7">
    <source>
        <dbReference type="Proteomes" id="UP001595617"/>
    </source>
</evidence>
<keyword evidence="7" id="KW-1185">Reference proteome</keyword>
<dbReference type="InterPro" id="IPR052037">
    <property type="entry name" value="LPS_export_LptA"/>
</dbReference>
<dbReference type="Gene3D" id="2.60.450.10">
    <property type="entry name" value="Lipopolysaccharide (LPS) transport protein A like domain"/>
    <property type="match status" value="1"/>
</dbReference>
<evidence type="ECO:0000256" key="4">
    <source>
        <dbReference type="SAM" id="SignalP"/>
    </source>
</evidence>
<name>A0ABV7ZWK2_9GAMM</name>
<dbReference type="RefSeq" id="WP_380694851.1">
    <property type="nucleotide sequence ID" value="NZ_JBHRYR010000002.1"/>
</dbReference>
<keyword evidence="3" id="KW-0574">Periplasm</keyword>